<evidence type="ECO:0000256" key="1">
    <source>
        <dbReference type="SAM" id="Phobius"/>
    </source>
</evidence>
<organism evidence="2 3">
    <name type="scientific">Streptosporangium sandarakinum</name>
    <dbReference type="NCBI Taxonomy" id="1260955"/>
    <lineage>
        <taxon>Bacteria</taxon>
        <taxon>Bacillati</taxon>
        <taxon>Actinomycetota</taxon>
        <taxon>Actinomycetes</taxon>
        <taxon>Streptosporangiales</taxon>
        <taxon>Streptosporangiaceae</taxon>
        <taxon>Streptosporangium</taxon>
    </lineage>
</organism>
<keyword evidence="1" id="KW-0472">Membrane</keyword>
<dbReference type="RefSeq" id="WP_179829184.1">
    <property type="nucleotide sequence ID" value="NZ_JACCCO010000004.1"/>
</dbReference>
<sequence>MESGIWWRAGFAAGVLLGAALLMLLSWARPREFVPAGPLTPRVVGE</sequence>
<keyword evidence="1" id="KW-1133">Transmembrane helix</keyword>
<gene>
    <name evidence="2" type="ORF">HDA43_006917</name>
</gene>
<evidence type="ECO:0000313" key="2">
    <source>
        <dbReference type="EMBL" id="NYF44675.1"/>
    </source>
</evidence>
<dbReference type="AlphaFoldDB" id="A0A852VEP0"/>
<keyword evidence="3" id="KW-1185">Reference proteome</keyword>
<evidence type="ECO:0000313" key="3">
    <source>
        <dbReference type="Proteomes" id="UP000576393"/>
    </source>
</evidence>
<protein>
    <submittedName>
        <fullName evidence="2">Uncharacterized protein</fullName>
    </submittedName>
</protein>
<proteinExistence type="predicted"/>
<accession>A0A852VEP0</accession>
<feature type="transmembrane region" description="Helical" evidence="1">
    <location>
        <begin position="6"/>
        <end position="25"/>
    </location>
</feature>
<dbReference type="EMBL" id="JACCCO010000004">
    <property type="protein sequence ID" value="NYF44675.1"/>
    <property type="molecule type" value="Genomic_DNA"/>
</dbReference>
<dbReference type="Proteomes" id="UP000576393">
    <property type="component" value="Unassembled WGS sequence"/>
</dbReference>
<keyword evidence="1" id="KW-0812">Transmembrane</keyword>
<name>A0A852VEP0_9ACTN</name>
<comment type="caution">
    <text evidence="2">The sequence shown here is derived from an EMBL/GenBank/DDBJ whole genome shotgun (WGS) entry which is preliminary data.</text>
</comment>
<reference evidence="2 3" key="1">
    <citation type="submission" date="2020-07" db="EMBL/GenBank/DDBJ databases">
        <title>Sequencing the genomes of 1000 actinobacteria strains.</title>
        <authorList>
            <person name="Klenk H.-P."/>
        </authorList>
    </citation>
    <scope>NUCLEOTIDE SEQUENCE [LARGE SCALE GENOMIC DNA]</scope>
    <source>
        <strain evidence="2 3">DSM 45763</strain>
    </source>
</reference>